<proteinExistence type="inferred from homology"/>
<dbReference type="STRING" id="331678.Cphamn1_1589"/>
<organism evidence="9">
    <name type="scientific">Chlorobium phaeobacteroides (strain BS1)</name>
    <dbReference type="NCBI Taxonomy" id="331678"/>
    <lineage>
        <taxon>Bacteria</taxon>
        <taxon>Pseudomonadati</taxon>
        <taxon>Chlorobiota</taxon>
        <taxon>Chlorobiia</taxon>
        <taxon>Chlorobiales</taxon>
        <taxon>Chlorobiaceae</taxon>
        <taxon>Chlorobium/Pelodictyon group</taxon>
        <taxon>Chlorobium</taxon>
    </lineage>
</organism>
<evidence type="ECO:0000256" key="2">
    <source>
        <dbReference type="ARBA" id="ARBA00009773"/>
    </source>
</evidence>
<comment type="similarity">
    <text evidence="2">Belongs to the autoinducer-2 exporter (AI-2E) (TC 2.A.86) family.</text>
</comment>
<evidence type="ECO:0000256" key="5">
    <source>
        <dbReference type="ARBA" id="ARBA00022692"/>
    </source>
</evidence>
<accession>B3EK83</accession>
<feature type="transmembrane region" description="Helical" evidence="8">
    <location>
        <begin position="206"/>
        <end position="230"/>
    </location>
</feature>
<feature type="transmembrane region" description="Helical" evidence="8">
    <location>
        <begin position="12"/>
        <end position="38"/>
    </location>
</feature>
<dbReference type="eggNOG" id="COG0628">
    <property type="taxonomic scope" value="Bacteria"/>
</dbReference>
<sequence length="355" mass="39731">MVDRLFWGINILFGIWIFSELSGLLAPFIIAFVLAYLFEPLMNFLLKNQIPRVLSALLITFFGVGGITLVIVLLLPEIASQISAFAGIIPMIPGYLQNVINWVFSFEVFSWFSIDIESITSNINALFKKQFEDIGSLATNFTQTILKSIPKVISAITTVLLLPFLTFWFLNDFDKFSGAIRTLLNKRPDSPVHKYILMAREIFNQYVRGLIIVMTIEMVLYSTTFSIIGLNYPLLLGMISGAALWLPYIGISTAILLTSLVIALGSNPAEQFFWVGLTYLSIQALEILFMVPKIVGGKVHLNPIILFLSIILFGYFFGIPGIFVSIPVSAFIVAVIREKLYSSTETLIEESSYSE</sequence>
<feature type="transmembrane region" description="Helical" evidence="8">
    <location>
        <begin position="304"/>
        <end position="336"/>
    </location>
</feature>
<evidence type="ECO:0000256" key="1">
    <source>
        <dbReference type="ARBA" id="ARBA00004651"/>
    </source>
</evidence>
<dbReference type="AlphaFoldDB" id="B3EK83"/>
<feature type="transmembrane region" description="Helical" evidence="8">
    <location>
        <begin position="82"/>
        <end position="104"/>
    </location>
</feature>
<dbReference type="EMBL" id="CP001101">
    <property type="protein sequence ID" value="ACE04510.1"/>
    <property type="molecule type" value="Genomic_DNA"/>
</dbReference>
<feature type="transmembrane region" description="Helical" evidence="8">
    <location>
        <begin position="272"/>
        <end position="292"/>
    </location>
</feature>
<dbReference type="GO" id="GO:0005886">
    <property type="term" value="C:plasma membrane"/>
    <property type="evidence" value="ECO:0007669"/>
    <property type="project" value="UniProtKB-SubCell"/>
</dbReference>
<protein>
    <recommendedName>
        <fullName evidence="10">Permease</fullName>
    </recommendedName>
</protein>
<reference evidence="9" key="1">
    <citation type="submission" date="2008-06" db="EMBL/GenBank/DDBJ databases">
        <title>Complete sequence of Chlorobium phaeobacteroides BS1.</title>
        <authorList>
            <consortium name="US DOE Joint Genome Institute"/>
            <person name="Lucas S."/>
            <person name="Copeland A."/>
            <person name="Lapidus A."/>
            <person name="Glavina del Rio T."/>
            <person name="Dalin E."/>
            <person name="Tice H."/>
            <person name="Bruce D."/>
            <person name="Goodwin L."/>
            <person name="Pitluck S."/>
            <person name="Schmutz J."/>
            <person name="Larimer F."/>
            <person name="Land M."/>
            <person name="Hauser L."/>
            <person name="Kyrpides N."/>
            <person name="Ovchinnikova G."/>
            <person name="Li T."/>
            <person name="Liu Z."/>
            <person name="Zhao F."/>
            <person name="Overmann J."/>
            <person name="Bryant D.A."/>
            <person name="Richardson P."/>
        </authorList>
    </citation>
    <scope>NUCLEOTIDE SEQUENCE [LARGE SCALE GENOMIC DNA]</scope>
    <source>
        <strain evidence="9">BS1</strain>
    </source>
</reference>
<evidence type="ECO:0000256" key="7">
    <source>
        <dbReference type="ARBA" id="ARBA00023136"/>
    </source>
</evidence>
<evidence type="ECO:0008006" key="10">
    <source>
        <dbReference type="Google" id="ProtNLM"/>
    </source>
</evidence>
<gene>
    <name evidence="9" type="ordered locus">Cphamn1_1589</name>
</gene>
<evidence type="ECO:0000256" key="6">
    <source>
        <dbReference type="ARBA" id="ARBA00022989"/>
    </source>
</evidence>
<keyword evidence="5 8" id="KW-0812">Transmembrane</keyword>
<evidence type="ECO:0000256" key="8">
    <source>
        <dbReference type="SAM" id="Phobius"/>
    </source>
</evidence>
<comment type="subcellular location">
    <subcellularLocation>
        <location evidence="1">Cell membrane</location>
        <topology evidence="1">Multi-pass membrane protein</topology>
    </subcellularLocation>
</comment>
<keyword evidence="3" id="KW-0813">Transport</keyword>
<feature type="transmembrane region" description="Helical" evidence="8">
    <location>
        <begin position="152"/>
        <end position="171"/>
    </location>
</feature>
<dbReference type="KEGG" id="cpb:Cphamn1_1589"/>
<feature type="transmembrane region" description="Helical" evidence="8">
    <location>
        <begin position="50"/>
        <end position="75"/>
    </location>
</feature>
<evidence type="ECO:0000313" key="9">
    <source>
        <dbReference type="EMBL" id="ACE04510.1"/>
    </source>
</evidence>
<keyword evidence="4" id="KW-1003">Cell membrane</keyword>
<dbReference type="InterPro" id="IPR002549">
    <property type="entry name" value="AI-2E-like"/>
</dbReference>
<name>B3EK83_CHLPB</name>
<keyword evidence="6 8" id="KW-1133">Transmembrane helix</keyword>
<feature type="transmembrane region" description="Helical" evidence="8">
    <location>
        <begin position="242"/>
        <end position="265"/>
    </location>
</feature>
<dbReference type="PANTHER" id="PTHR21716:SF53">
    <property type="entry name" value="PERMEASE PERM-RELATED"/>
    <property type="match status" value="1"/>
</dbReference>
<dbReference type="PANTHER" id="PTHR21716">
    <property type="entry name" value="TRANSMEMBRANE PROTEIN"/>
    <property type="match status" value="1"/>
</dbReference>
<dbReference type="HOGENOM" id="CLU_031275_8_0_10"/>
<keyword evidence="7 8" id="KW-0472">Membrane</keyword>
<evidence type="ECO:0000256" key="3">
    <source>
        <dbReference type="ARBA" id="ARBA00022448"/>
    </source>
</evidence>
<dbReference type="Pfam" id="PF01594">
    <property type="entry name" value="AI-2E_transport"/>
    <property type="match status" value="1"/>
</dbReference>
<dbReference type="GO" id="GO:0055085">
    <property type="term" value="P:transmembrane transport"/>
    <property type="evidence" value="ECO:0007669"/>
    <property type="project" value="TreeGrafter"/>
</dbReference>
<evidence type="ECO:0000256" key="4">
    <source>
        <dbReference type="ARBA" id="ARBA00022475"/>
    </source>
</evidence>